<dbReference type="Proteomes" id="UP000325081">
    <property type="component" value="Unassembled WGS sequence"/>
</dbReference>
<dbReference type="Pfam" id="PF02089">
    <property type="entry name" value="Palm_thioest"/>
    <property type="match status" value="1"/>
</dbReference>
<dbReference type="OrthoDB" id="10263094at2759"/>
<dbReference type="InterPro" id="IPR029058">
    <property type="entry name" value="AB_hydrolase_fold"/>
</dbReference>
<comment type="caution">
    <text evidence="3">The sequence shown here is derived from an EMBL/GenBank/DDBJ whole genome shotgun (WGS) entry which is preliminary data.</text>
</comment>
<feature type="chain" id="PRO_5022661658" evidence="2">
    <location>
        <begin position="29"/>
        <end position="339"/>
    </location>
</feature>
<sequence length="339" mass="37674">MPFSLSSRSVCSLIFSLFASSFIPVSVSVPFIVLHGIGDQCSNRGMKQFTQELSEFSKSKGYCLEIGDGSWDSWFKPLQEQTEIVCNKVKQMKELREGYNIVGLSQGNLIGRGVVEFCDGGPPVRNFVSLGGPHAGTASVPLCGVSGTSTGIFCIIADALIKSEIYSDYIQAHLAPSGYLKLPNNIDGYLTKCRFLPRLNNELPGERNNTYKERLASLQNLVLIMFEHDTVLIPKETAWFGYYPNGVFDLILRPQQTELYTDDWIGLKTLDDSGRLKFISVPGNHLGISENDMKKHVVPYLEDEKLKQGNEIGPKFDRSKEGKSAEVVFDGSSSYRLIM</sequence>
<feature type="signal peptide" evidence="2">
    <location>
        <begin position="1"/>
        <end position="28"/>
    </location>
</feature>
<keyword evidence="2" id="KW-0732">Signal</keyword>
<proteinExistence type="predicted"/>
<dbReference type="PANTHER" id="PTHR11247">
    <property type="entry name" value="PALMITOYL-PROTEIN THIOESTERASE/DOLICHYLDIPHOSPHATASE 1"/>
    <property type="match status" value="1"/>
</dbReference>
<dbReference type="Gene3D" id="3.40.50.1820">
    <property type="entry name" value="alpha/beta hydrolase"/>
    <property type="match status" value="1"/>
</dbReference>
<keyword evidence="1 3" id="KW-0378">Hydrolase</keyword>
<name>A0A5A7NYV9_STRAF</name>
<accession>A0A5A7NYV9</accession>
<organism evidence="3 4">
    <name type="scientific">Striga asiatica</name>
    <name type="common">Asiatic witchweed</name>
    <name type="synonym">Buchnera asiatica</name>
    <dbReference type="NCBI Taxonomy" id="4170"/>
    <lineage>
        <taxon>Eukaryota</taxon>
        <taxon>Viridiplantae</taxon>
        <taxon>Streptophyta</taxon>
        <taxon>Embryophyta</taxon>
        <taxon>Tracheophyta</taxon>
        <taxon>Spermatophyta</taxon>
        <taxon>Magnoliopsida</taxon>
        <taxon>eudicotyledons</taxon>
        <taxon>Gunneridae</taxon>
        <taxon>Pentapetalae</taxon>
        <taxon>asterids</taxon>
        <taxon>lamiids</taxon>
        <taxon>Lamiales</taxon>
        <taxon>Orobanchaceae</taxon>
        <taxon>Buchnereae</taxon>
        <taxon>Striga</taxon>
    </lineage>
</organism>
<evidence type="ECO:0000256" key="1">
    <source>
        <dbReference type="ARBA" id="ARBA00022801"/>
    </source>
</evidence>
<protein>
    <submittedName>
        <fullName evidence="3">Alpha/beta-Hydrolases superfamily protein</fullName>
    </submittedName>
</protein>
<evidence type="ECO:0000313" key="3">
    <source>
        <dbReference type="EMBL" id="GER25716.1"/>
    </source>
</evidence>
<keyword evidence="4" id="KW-1185">Reference proteome</keyword>
<dbReference type="GO" id="GO:0016790">
    <property type="term" value="F:thiolester hydrolase activity"/>
    <property type="evidence" value="ECO:0007669"/>
    <property type="project" value="TreeGrafter"/>
</dbReference>
<dbReference type="EMBL" id="BKCP01000447">
    <property type="protein sequence ID" value="GER25716.1"/>
    <property type="molecule type" value="Genomic_DNA"/>
</dbReference>
<dbReference type="SUPFAM" id="SSF53474">
    <property type="entry name" value="alpha/beta-Hydrolases"/>
    <property type="match status" value="1"/>
</dbReference>
<evidence type="ECO:0000313" key="4">
    <source>
        <dbReference type="Proteomes" id="UP000325081"/>
    </source>
</evidence>
<evidence type="ECO:0000256" key="2">
    <source>
        <dbReference type="SAM" id="SignalP"/>
    </source>
</evidence>
<dbReference type="AlphaFoldDB" id="A0A5A7NYV9"/>
<reference evidence="4" key="1">
    <citation type="journal article" date="2019" name="Curr. Biol.">
        <title>Genome Sequence of Striga asiatica Provides Insight into the Evolution of Plant Parasitism.</title>
        <authorList>
            <person name="Yoshida S."/>
            <person name="Kim S."/>
            <person name="Wafula E.K."/>
            <person name="Tanskanen J."/>
            <person name="Kim Y.M."/>
            <person name="Honaas L."/>
            <person name="Yang Z."/>
            <person name="Spallek T."/>
            <person name="Conn C.E."/>
            <person name="Ichihashi Y."/>
            <person name="Cheong K."/>
            <person name="Cui S."/>
            <person name="Der J.P."/>
            <person name="Gundlach H."/>
            <person name="Jiao Y."/>
            <person name="Hori C."/>
            <person name="Ishida J.K."/>
            <person name="Kasahara H."/>
            <person name="Kiba T."/>
            <person name="Kim M.S."/>
            <person name="Koo N."/>
            <person name="Laohavisit A."/>
            <person name="Lee Y.H."/>
            <person name="Lumba S."/>
            <person name="McCourt P."/>
            <person name="Mortimer J.C."/>
            <person name="Mutuku J.M."/>
            <person name="Nomura T."/>
            <person name="Sasaki-Sekimoto Y."/>
            <person name="Seto Y."/>
            <person name="Wang Y."/>
            <person name="Wakatake T."/>
            <person name="Sakakibara H."/>
            <person name="Demura T."/>
            <person name="Yamaguchi S."/>
            <person name="Yoneyama K."/>
            <person name="Manabe R.I."/>
            <person name="Nelson D.C."/>
            <person name="Schulman A.H."/>
            <person name="Timko M.P."/>
            <person name="dePamphilis C.W."/>
            <person name="Choi D."/>
            <person name="Shirasu K."/>
        </authorList>
    </citation>
    <scope>NUCLEOTIDE SEQUENCE [LARGE SCALE GENOMIC DNA]</scope>
    <source>
        <strain evidence="4">cv. UVA1</strain>
    </source>
</reference>
<dbReference type="PANTHER" id="PTHR11247:SF8">
    <property type="entry name" value="PALMITOYL-PROTEIN THIOESTERASE 1"/>
    <property type="match status" value="1"/>
</dbReference>
<gene>
    <name evidence="3" type="ORF">STAS_01318</name>
</gene>